<protein>
    <submittedName>
        <fullName evidence="2">Uncharacterized protein</fullName>
    </submittedName>
</protein>
<proteinExistence type="predicted"/>
<reference evidence="2 3" key="1">
    <citation type="journal article" date="2018" name="MBio">
        <title>Comparative Genomics Reveals the Core Gene Toolbox for the Fungus-Insect Symbiosis.</title>
        <authorList>
            <person name="Wang Y."/>
            <person name="Stata M."/>
            <person name="Wang W."/>
            <person name="Stajich J.E."/>
            <person name="White M.M."/>
            <person name="Moncalvo J.M."/>
        </authorList>
    </citation>
    <scope>NUCLEOTIDE SEQUENCE [LARGE SCALE GENOMIC DNA]</scope>
    <source>
        <strain evidence="2 3">SWE-8-4</strain>
    </source>
</reference>
<gene>
    <name evidence="2" type="ORF">BB561_005502</name>
</gene>
<accession>A0A2T9YA41</accession>
<feature type="region of interest" description="Disordered" evidence="1">
    <location>
        <begin position="1"/>
        <end position="29"/>
    </location>
</feature>
<evidence type="ECO:0000313" key="3">
    <source>
        <dbReference type="Proteomes" id="UP000245383"/>
    </source>
</evidence>
<evidence type="ECO:0000256" key="1">
    <source>
        <dbReference type="SAM" id="MobiDB-lite"/>
    </source>
</evidence>
<comment type="caution">
    <text evidence="2">The sequence shown here is derived from an EMBL/GenBank/DDBJ whole genome shotgun (WGS) entry which is preliminary data.</text>
</comment>
<dbReference type="EMBL" id="MBFR01000334">
    <property type="protein sequence ID" value="PVU89177.1"/>
    <property type="molecule type" value="Genomic_DNA"/>
</dbReference>
<dbReference type="AlphaFoldDB" id="A0A2T9YA41"/>
<feature type="region of interest" description="Disordered" evidence="1">
    <location>
        <begin position="321"/>
        <end position="371"/>
    </location>
</feature>
<organism evidence="2 3">
    <name type="scientific">Smittium simulii</name>
    <dbReference type="NCBI Taxonomy" id="133385"/>
    <lineage>
        <taxon>Eukaryota</taxon>
        <taxon>Fungi</taxon>
        <taxon>Fungi incertae sedis</taxon>
        <taxon>Zoopagomycota</taxon>
        <taxon>Kickxellomycotina</taxon>
        <taxon>Harpellomycetes</taxon>
        <taxon>Harpellales</taxon>
        <taxon>Legeriomycetaceae</taxon>
        <taxon>Smittium</taxon>
    </lineage>
</organism>
<keyword evidence="3" id="KW-1185">Reference proteome</keyword>
<sequence>MNDTIAPTPNLSSNTNPSPTSSPVTSSTLPPFNHSSYSKNNDWWSEDTLVRFQNMNLEGGEPWRDVEANISKMDLLYDATFRSWLKDEENVVVVSSYLYRIANEYPLDRIVNAIKWLVSSWSVESVSIIIKHITSDWNNFKQNTYYKHSNLQLKKHQKMIEGETKRGFLIREITRDWPCIQVAKLVSNLSTVFWSSRVYQEHFLKALVLDWDFCHLSEFFSYVGSQLGLDYRLKVSMLQLSAKRNHSPKSKDSLPENCTNGFKNVQKRLIHDVETDATKRARISPDIPCIDININLELSRGINIEQNNNTSSATQNIHYISSDQSQDLTRGRMSSVDQSRDQDLTRGRISSADHSGSLNIPHPASQLLPLSPSQDVGSSLVYIQQQHEHQDQQLVIAHEVSNIRPSTSSNNLSMG</sequence>
<evidence type="ECO:0000313" key="2">
    <source>
        <dbReference type="EMBL" id="PVU89177.1"/>
    </source>
</evidence>
<dbReference type="OrthoDB" id="2158148at2759"/>
<feature type="compositionally biased region" description="Low complexity" evidence="1">
    <location>
        <begin position="7"/>
        <end position="29"/>
    </location>
</feature>
<name>A0A2T9YA41_9FUNG</name>
<dbReference type="STRING" id="133385.A0A2T9YA41"/>
<dbReference type="Proteomes" id="UP000245383">
    <property type="component" value="Unassembled WGS sequence"/>
</dbReference>